<protein>
    <submittedName>
        <fullName evidence="2">(raccoon dog) hypothetical protein</fullName>
    </submittedName>
</protein>
<proteinExistence type="predicted"/>
<dbReference type="AlphaFoldDB" id="A0A811XVH2"/>
<feature type="compositionally biased region" description="Low complexity" evidence="1">
    <location>
        <begin position="102"/>
        <end position="121"/>
    </location>
</feature>
<organism evidence="2 3">
    <name type="scientific">Nyctereutes procyonoides</name>
    <name type="common">Raccoon dog</name>
    <name type="synonym">Canis procyonoides</name>
    <dbReference type="NCBI Taxonomy" id="34880"/>
    <lineage>
        <taxon>Eukaryota</taxon>
        <taxon>Metazoa</taxon>
        <taxon>Chordata</taxon>
        <taxon>Craniata</taxon>
        <taxon>Vertebrata</taxon>
        <taxon>Euteleostomi</taxon>
        <taxon>Mammalia</taxon>
        <taxon>Eutheria</taxon>
        <taxon>Laurasiatheria</taxon>
        <taxon>Carnivora</taxon>
        <taxon>Caniformia</taxon>
        <taxon>Canidae</taxon>
        <taxon>Nyctereutes</taxon>
    </lineage>
</organism>
<feature type="compositionally biased region" description="Low complexity" evidence="1">
    <location>
        <begin position="80"/>
        <end position="93"/>
    </location>
</feature>
<name>A0A811XVH2_NYCPR</name>
<feature type="compositionally biased region" description="Low complexity" evidence="1">
    <location>
        <begin position="63"/>
        <end position="72"/>
    </location>
</feature>
<sequence length="176" mass="18349">MGDNGGRRGVEEREGSRYAGPASRLGAPKSLGKASRGAGGPGRRPSQGHVGRSGRCRRAPRVGRAAGEWPPGGAEGRGAGPSWRPTRPSPLTTRRPRGEGLPTPRSKSGSSASPGPLPARRTPSPLVLLRHSLAGSPSYPEVPPVRPRMFTGTRGGGDSSVPRLRWQPVPSPDHSD</sequence>
<evidence type="ECO:0000313" key="3">
    <source>
        <dbReference type="Proteomes" id="UP000645828"/>
    </source>
</evidence>
<reference evidence="2" key="1">
    <citation type="submission" date="2020-12" db="EMBL/GenBank/DDBJ databases">
        <authorList>
            <consortium name="Molecular Ecology Group"/>
        </authorList>
    </citation>
    <scope>NUCLEOTIDE SEQUENCE</scope>
    <source>
        <strain evidence="2">TBG_1078</strain>
    </source>
</reference>
<evidence type="ECO:0000256" key="1">
    <source>
        <dbReference type="SAM" id="MobiDB-lite"/>
    </source>
</evidence>
<gene>
    <name evidence="2" type="ORF">NYPRO_LOCUS2254</name>
</gene>
<feature type="compositionally biased region" description="Basic residues" evidence="1">
    <location>
        <begin position="52"/>
        <end position="61"/>
    </location>
</feature>
<evidence type="ECO:0000313" key="2">
    <source>
        <dbReference type="EMBL" id="CAD7669460.1"/>
    </source>
</evidence>
<dbReference type="EMBL" id="CAJHUB010000653">
    <property type="protein sequence ID" value="CAD7669460.1"/>
    <property type="molecule type" value="Genomic_DNA"/>
</dbReference>
<dbReference type="Proteomes" id="UP000645828">
    <property type="component" value="Unassembled WGS sequence"/>
</dbReference>
<accession>A0A811XVH2</accession>
<keyword evidence="3" id="KW-1185">Reference proteome</keyword>
<feature type="region of interest" description="Disordered" evidence="1">
    <location>
        <begin position="1"/>
        <end position="176"/>
    </location>
</feature>
<comment type="caution">
    <text evidence="2">The sequence shown here is derived from an EMBL/GenBank/DDBJ whole genome shotgun (WGS) entry which is preliminary data.</text>
</comment>
<feature type="compositionally biased region" description="Basic and acidic residues" evidence="1">
    <location>
        <begin position="1"/>
        <end position="16"/>
    </location>
</feature>